<keyword evidence="2" id="KW-1185">Reference proteome</keyword>
<evidence type="ECO:0000313" key="2">
    <source>
        <dbReference type="Proteomes" id="UP001432027"/>
    </source>
</evidence>
<name>A0AAV5UCC9_9BILA</name>
<protein>
    <submittedName>
        <fullName evidence="1">Uncharacterized protein</fullName>
    </submittedName>
</protein>
<reference evidence="1" key="1">
    <citation type="submission" date="2023-10" db="EMBL/GenBank/DDBJ databases">
        <title>Genome assembly of Pristionchus species.</title>
        <authorList>
            <person name="Yoshida K."/>
            <person name="Sommer R.J."/>
        </authorList>
    </citation>
    <scope>NUCLEOTIDE SEQUENCE</scope>
    <source>
        <strain evidence="1">RS0144</strain>
    </source>
</reference>
<gene>
    <name evidence="1" type="ORF">PENTCL1PPCAC_26172</name>
</gene>
<proteinExistence type="predicted"/>
<dbReference type="Proteomes" id="UP001432027">
    <property type="component" value="Unassembled WGS sequence"/>
</dbReference>
<dbReference type="EMBL" id="BTSX01000006">
    <property type="protein sequence ID" value="GMT03998.1"/>
    <property type="molecule type" value="Genomic_DNA"/>
</dbReference>
<organism evidence="1 2">
    <name type="scientific">Pristionchus entomophagus</name>
    <dbReference type="NCBI Taxonomy" id="358040"/>
    <lineage>
        <taxon>Eukaryota</taxon>
        <taxon>Metazoa</taxon>
        <taxon>Ecdysozoa</taxon>
        <taxon>Nematoda</taxon>
        <taxon>Chromadorea</taxon>
        <taxon>Rhabditida</taxon>
        <taxon>Rhabditina</taxon>
        <taxon>Diplogasteromorpha</taxon>
        <taxon>Diplogasteroidea</taxon>
        <taxon>Neodiplogasteridae</taxon>
        <taxon>Pristionchus</taxon>
    </lineage>
</organism>
<comment type="caution">
    <text evidence="1">The sequence shown here is derived from an EMBL/GenBank/DDBJ whole genome shotgun (WGS) entry which is preliminary data.</text>
</comment>
<feature type="non-terminal residue" evidence="1">
    <location>
        <position position="1"/>
    </location>
</feature>
<evidence type="ECO:0000313" key="1">
    <source>
        <dbReference type="EMBL" id="GMT03998.1"/>
    </source>
</evidence>
<sequence length="69" mass="7841">ATLKEAGYIFTKGVALAMWALHRKYARSPYGESQTSAQNDVAVNNYRPFTAEELEDDLIRDHSIVNRCH</sequence>
<accession>A0AAV5UCC9</accession>
<dbReference type="AlphaFoldDB" id="A0AAV5UCC9"/>